<dbReference type="Proteomes" id="UP000265520">
    <property type="component" value="Unassembled WGS sequence"/>
</dbReference>
<name>A0A392QPB5_9FABA</name>
<organism evidence="1 2">
    <name type="scientific">Trifolium medium</name>
    <dbReference type="NCBI Taxonomy" id="97028"/>
    <lineage>
        <taxon>Eukaryota</taxon>
        <taxon>Viridiplantae</taxon>
        <taxon>Streptophyta</taxon>
        <taxon>Embryophyta</taxon>
        <taxon>Tracheophyta</taxon>
        <taxon>Spermatophyta</taxon>
        <taxon>Magnoliopsida</taxon>
        <taxon>eudicotyledons</taxon>
        <taxon>Gunneridae</taxon>
        <taxon>Pentapetalae</taxon>
        <taxon>rosids</taxon>
        <taxon>fabids</taxon>
        <taxon>Fabales</taxon>
        <taxon>Fabaceae</taxon>
        <taxon>Papilionoideae</taxon>
        <taxon>50 kb inversion clade</taxon>
        <taxon>NPAAA clade</taxon>
        <taxon>Hologalegina</taxon>
        <taxon>IRL clade</taxon>
        <taxon>Trifolieae</taxon>
        <taxon>Trifolium</taxon>
    </lineage>
</organism>
<accession>A0A392QPB5</accession>
<evidence type="ECO:0000313" key="2">
    <source>
        <dbReference type="Proteomes" id="UP000265520"/>
    </source>
</evidence>
<evidence type="ECO:0000313" key="1">
    <source>
        <dbReference type="EMBL" id="MCI25817.1"/>
    </source>
</evidence>
<proteinExistence type="predicted"/>
<keyword evidence="2" id="KW-1185">Reference proteome</keyword>
<dbReference type="EMBL" id="LXQA010149578">
    <property type="protein sequence ID" value="MCI25817.1"/>
    <property type="molecule type" value="Genomic_DNA"/>
</dbReference>
<protein>
    <submittedName>
        <fullName evidence="1">Uncharacterized protein</fullName>
    </submittedName>
</protein>
<dbReference type="AlphaFoldDB" id="A0A392QPB5"/>
<reference evidence="1 2" key="1">
    <citation type="journal article" date="2018" name="Front. Plant Sci.">
        <title>Red Clover (Trifolium pratense) and Zigzag Clover (T. medium) - A Picture of Genomic Similarities and Differences.</title>
        <authorList>
            <person name="Dluhosova J."/>
            <person name="Istvanek J."/>
            <person name="Nedelnik J."/>
            <person name="Repkova J."/>
        </authorList>
    </citation>
    <scope>NUCLEOTIDE SEQUENCE [LARGE SCALE GENOMIC DNA]</scope>
    <source>
        <strain evidence="2">cv. 10/8</strain>
        <tissue evidence="1">Leaf</tissue>
    </source>
</reference>
<sequence>FLRLLGFVVGFFCDGSGVKSPSGGRYVTVVVVVVAWCLGRMLSGMYQCMVVVVETDITRIVVAAVATDLSWRC</sequence>
<comment type="caution">
    <text evidence="1">The sequence shown here is derived from an EMBL/GenBank/DDBJ whole genome shotgun (WGS) entry which is preliminary data.</text>
</comment>
<feature type="non-terminal residue" evidence="1">
    <location>
        <position position="1"/>
    </location>
</feature>